<dbReference type="InterPro" id="IPR003789">
    <property type="entry name" value="Asn/Gln_tRNA_amidoTrase-B-like"/>
</dbReference>
<dbReference type="EMBL" id="JACICF010000001">
    <property type="protein sequence ID" value="MBB3763720.1"/>
    <property type="molecule type" value="Genomic_DNA"/>
</dbReference>
<dbReference type="Gene3D" id="1.10.1510.10">
    <property type="entry name" value="Uncharacterised protein YqeY/AIM41 PF09424, N-terminal domain"/>
    <property type="match status" value="1"/>
</dbReference>
<evidence type="ECO:0008006" key="3">
    <source>
        <dbReference type="Google" id="ProtNLM"/>
    </source>
</evidence>
<dbReference type="PANTHER" id="PTHR28055:SF1">
    <property type="entry name" value="ALTERED INHERITANCE OF MITOCHONDRIA PROTEIN 41, MITOCHONDRIAL"/>
    <property type="match status" value="1"/>
</dbReference>
<organism evidence="1 2">
    <name type="scientific">Sphingomicrobium lutaoense</name>
    <dbReference type="NCBI Taxonomy" id="515949"/>
    <lineage>
        <taxon>Bacteria</taxon>
        <taxon>Pseudomonadati</taxon>
        <taxon>Pseudomonadota</taxon>
        <taxon>Alphaproteobacteria</taxon>
        <taxon>Sphingomonadales</taxon>
        <taxon>Sphingomonadaceae</taxon>
        <taxon>Sphingomicrobium</taxon>
    </lineage>
</organism>
<proteinExistence type="predicted"/>
<dbReference type="InterPro" id="IPR019004">
    <property type="entry name" value="YqeY/Aim41"/>
</dbReference>
<dbReference type="Gene3D" id="1.10.10.410">
    <property type="match status" value="1"/>
</dbReference>
<dbReference type="SUPFAM" id="SSF89095">
    <property type="entry name" value="GatB/YqeY motif"/>
    <property type="match status" value="1"/>
</dbReference>
<dbReference type="GO" id="GO:0016884">
    <property type="term" value="F:carbon-nitrogen ligase activity, with glutamine as amido-N-donor"/>
    <property type="evidence" value="ECO:0007669"/>
    <property type="project" value="InterPro"/>
</dbReference>
<dbReference type="PANTHER" id="PTHR28055">
    <property type="entry name" value="ALTERED INHERITANCE OF MITOCHONDRIA PROTEIN 41, MITOCHONDRIAL"/>
    <property type="match status" value="1"/>
</dbReference>
<dbReference type="Proteomes" id="UP000578569">
    <property type="component" value="Unassembled WGS sequence"/>
</dbReference>
<dbReference type="AlphaFoldDB" id="A0A839YZ24"/>
<dbReference type="Pfam" id="PF09424">
    <property type="entry name" value="YqeY"/>
    <property type="match status" value="1"/>
</dbReference>
<gene>
    <name evidence="1" type="ORF">FHS50_000743</name>
</gene>
<keyword evidence="2" id="KW-1185">Reference proteome</keyword>
<accession>A0A839YZ24</accession>
<evidence type="ECO:0000313" key="2">
    <source>
        <dbReference type="Proteomes" id="UP000578569"/>
    </source>
</evidence>
<dbReference type="InterPro" id="IPR042184">
    <property type="entry name" value="YqeY/Aim41_N"/>
</dbReference>
<dbReference type="InterPro" id="IPR023168">
    <property type="entry name" value="GatB_Yqey_C_2"/>
</dbReference>
<comment type="caution">
    <text evidence="1">The sequence shown here is derived from an EMBL/GenBank/DDBJ whole genome shotgun (WGS) entry which is preliminary data.</text>
</comment>
<reference evidence="1 2" key="1">
    <citation type="submission" date="2020-08" db="EMBL/GenBank/DDBJ databases">
        <title>Genomic Encyclopedia of Type Strains, Phase IV (KMG-IV): sequencing the most valuable type-strain genomes for metagenomic binning, comparative biology and taxonomic classification.</title>
        <authorList>
            <person name="Goeker M."/>
        </authorList>
    </citation>
    <scope>NUCLEOTIDE SEQUENCE [LARGE SCALE GENOMIC DNA]</scope>
    <source>
        <strain evidence="1 2">DSM 24194</strain>
    </source>
</reference>
<evidence type="ECO:0000313" key="1">
    <source>
        <dbReference type="EMBL" id="MBB3763720.1"/>
    </source>
</evidence>
<protein>
    <recommendedName>
        <fullName evidence="3">GatB/YqeY domain-containing protein</fullName>
    </recommendedName>
</protein>
<name>A0A839YZ24_9SPHN</name>
<sequence length="156" mass="16867">MSGGDMIRDTLKAAQIEAMKTKAMEALQTIRLIQSEIKNKDIELRGKEIADDDAHVTAVLQKMVKQRRESAEMFRKGGADDRAAQEEAEIAVIERYLPKQLGDEEADAAVRAVIADTGATSMKDMGKVMAEIRARHGAAIEPAKASAMAKAALSGQ</sequence>